<dbReference type="InterPro" id="IPR016143">
    <property type="entry name" value="Citrate_synth-like_sm_a-sub"/>
</dbReference>
<evidence type="ECO:0000256" key="4">
    <source>
        <dbReference type="ARBA" id="ARBA00022679"/>
    </source>
</evidence>
<dbReference type="NCBIfam" id="TIGR01800">
    <property type="entry name" value="cit_synth_II"/>
    <property type="match status" value="1"/>
</dbReference>
<evidence type="ECO:0000256" key="3">
    <source>
        <dbReference type="ARBA" id="ARBA00022532"/>
    </source>
</evidence>
<dbReference type="AlphaFoldDB" id="A0A937X2G1"/>
<dbReference type="GO" id="GO:0005975">
    <property type="term" value="P:carbohydrate metabolic process"/>
    <property type="evidence" value="ECO:0007669"/>
    <property type="project" value="TreeGrafter"/>
</dbReference>
<dbReference type="Pfam" id="PF00285">
    <property type="entry name" value="Citrate_synt"/>
    <property type="match status" value="1"/>
</dbReference>
<dbReference type="InterPro" id="IPR024176">
    <property type="entry name" value="Citrate_synthase_bac-typ"/>
</dbReference>
<gene>
    <name evidence="9" type="ORF">FJZ00_05875</name>
</gene>
<dbReference type="InterPro" id="IPR002020">
    <property type="entry name" value="Citrate_synthase"/>
</dbReference>
<dbReference type="GO" id="GO:0006099">
    <property type="term" value="P:tricarboxylic acid cycle"/>
    <property type="evidence" value="ECO:0007669"/>
    <property type="project" value="UniProtKB-KW"/>
</dbReference>
<comment type="catalytic activity">
    <reaction evidence="5">
        <text>oxaloacetate + acetyl-CoA + H2O = citrate + CoA + H(+)</text>
        <dbReference type="Rhea" id="RHEA:16845"/>
        <dbReference type="ChEBI" id="CHEBI:15377"/>
        <dbReference type="ChEBI" id="CHEBI:15378"/>
        <dbReference type="ChEBI" id="CHEBI:16452"/>
        <dbReference type="ChEBI" id="CHEBI:16947"/>
        <dbReference type="ChEBI" id="CHEBI:57287"/>
        <dbReference type="ChEBI" id="CHEBI:57288"/>
        <dbReference type="EC" id="2.3.3.16"/>
    </reaction>
</comment>
<dbReference type="PANTHER" id="PTHR11739:SF4">
    <property type="entry name" value="CITRATE SYNTHASE, PEROXISOMAL"/>
    <property type="match status" value="1"/>
</dbReference>
<reference evidence="9 10" key="1">
    <citation type="submission" date="2019-03" db="EMBL/GenBank/DDBJ databases">
        <title>Lake Tanganyika Metagenome-Assembled Genomes (MAGs).</title>
        <authorList>
            <person name="Tran P."/>
        </authorList>
    </citation>
    <scope>NUCLEOTIDE SEQUENCE [LARGE SCALE GENOMIC DNA]</scope>
    <source>
        <strain evidence="9">K_DeepCast_65m_m2_236</strain>
    </source>
</reference>
<comment type="pathway">
    <text evidence="1">Carbohydrate metabolism; tricarboxylic acid cycle; isocitrate from oxaloacetate: step 1/2.</text>
</comment>
<dbReference type="PROSITE" id="PS00480">
    <property type="entry name" value="CITRATE_SYNTHASE"/>
    <property type="match status" value="1"/>
</dbReference>
<dbReference type="Gene3D" id="1.10.580.10">
    <property type="entry name" value="Citrate Synthase, domain 1"/>
    <property type="match status" value="1"/>
</dbReference>
<feature type="active site" evidence="7">
    <location>
        <position position="261"/>
    </location>
</feature>
<dbReference type="Proteomes" id="UP000703893">
    <property type="component" value="Unassembled WGS sequence"/>
</dbReference>
<evidence type="ECO:0000256" key="6">
    <source>
        <dbReference type="PIRNR" id="PIRNR001369"/>
    </source>
</evidence>
<dbReference type="FunFam" id="1.10.230.10:FF:000003">
    <property type="entry name" value="Citrate synthase"/>
    <property type="match status" value="1"/>
</dbReference>
<sequence length="375" mass="41823">MVDKVIHRGLEGVVIATNPLTSIDGQVGKLMYRGYLIGDLAEHSTYEEVVWLLLHGELPTSDQLEGFKRELATNRMVPDNVVSVLRLMQPDANSMAALRTAVSALAFEDTEAEDNSEAALRRKSVRLTAKMATIVAAFDRIRSGQEPIAPRTDLSHAANFLYMLSGEVPDDYMAHVFDVCLTLHADHEMNASTFAARVTASTLSDIYSAITSAIGTLKGPLHGGANSKVMEMLLQIGATEKAETWIKDALANRQRVMGFGHRVYKVEDPRATVLRRLSKQLGERLGTTKWYEISRVVEQEVLDQKGLYPNVDFYSASTYYMMGIKSDLYTPIFALSRIAGWTANLLEQYADNRLIRPDSEYVGPRERPYVPMAQR</sequence>
<evidence type="ECO:0000256" key="7">
    <source>
        <dbReference type="PIRSR" id="PIRSR001369-1"/>
    </source>
</evidence>
<dbReference type="PIRSF" id="PIRSF001369">
    <property type="entry name" value="Citrate_synth"/>
    <property type="match status" value="1"/>
</dbReference>
<protein>
    <recommendedName>
        <fullName evidence="6">Citrate synthase</fullName>
    </recommendedName>
</protein>
<dbReference type="SUPFAM" id="SSF48256">
    <property type="entry name" value="Citrate synthase"/>
    <property type="match status" value="1"/>
</dbReference>
<evidence type="ECO:0000256" key="2">
    <source>
        <dbReference type="ARBA" id="ARBA00010566"/>
    </source>
</evidence>
<proteinExistence type="inferred from homology"/>
<organism evidence="9 10">
    <name type="scientific">Candidatus Tanganyikabacteria bacterium</name>
    <dbReference type="NCBI Taxonomy" id="2961651"/>
    <lineage>
        <taxon>Bacteria</taxon>
        <taxon>Bacillati</taxon>
        <taxon>Candidatus Sericytochromatia</taxon>
        <taxon>Candidatus Tanganyikabacteria</taxon>
    </lineage>
</organism>
<evidence type="ECO:0000256" key="8">
    <source>
        <dbReference type="RuleBase" id="RU003406"/>
    </source>
</evidence>
<dbReference type="GO" id="GO:0005829">
    <property type="term" value="C:cytosol"/>
    <property type="evidence" value="ECO:0007669"/>
    <property type="project" value="TreeGrafter"/>
</dbReference>
<feature type="active site" evidence="7">
    <location>
        <position position="312"/>
    </location>
</feature>
<evidence type="ECO:0000256" key="1">
    <source>
        <dbReference type="ARBA" id="ARBA00004751"/>
    </source>
</evidence>
<dbReference type="PRINTS" id="PR00143">
    <property type="entry name" value="CITRTSNTHASE"/>
</dbReference>
<keyword evidence="4 6" id="KW-0808">Transferase</keyword>
<evidence type="ECO:0000313" key="9">
    <source>
        <dbReference type="EMBL" id="MBM3274658.1"/>
    </source>
</evidence>
<accession>A0A937X2G1</accession>
<dbReference type="PANTHER" id="PTHR11739">
    <property type="entry name" value="CITRATE SYNTHASE"/>
    <property type="match status" value="1"/>
</dbReference>
<dbReference type="CDD" id="cd06110">
    <property type="entry name" value="BSuCS-II_like"/>
    <property type="match status" value="1"/>
</dbReference>
<dbReference type="InterPro" id="IPR011278">
    <property type="entry name" value="2-MeCitrate/Citrate_synth_II"/>
</dbReference>
<keyword evidence="3" id="KW-0816">Tricarboxylic acid cycle</keyword>
<comment type="similarity">
    <text evidence="2 6 8">Belongs to the citrate synthase family.</text>
</comment>
<dbReference type="Gene3D" id="1.10.230.10">
    <property type="entry name" value="Cytochrome P450-Terp, domain 2"/>
    <property type="match status" value="1"/>
</dbReference>
<name>A0A937X2G1_9BACT</name>
<dbReference type="InterPro" id="IPR019810">
    <property type="entry name" value="Citrate_synthase_AS"/>
</dbReference>
<dbReference type="InterPro" id="IPR016142">
    <property type="entry name" value="Citrate_synth-like_lrg_a-sub"/>
</dbReference>
<evidence type="ECO:0000313" key="10">
    <source>
        <dbReference type="Proteomes" id="UP000703893"/>
    </source>
</evidence>
<dbReference type="EMBL" id="VGJX01000284">
    <property type="protein sequence ID" value="MBM3274658.1"/>
    <property type="molecule type" value="Genomic_DNA"/>
</dbReference>
<dbReference type="GO" id="GO:0036440">
    <property type="term" value="F:citrate synthase activity"/>
    <property type="evidence" value="ECO:0007669"/>
    <property type="project" value="UniProtKB-EC"/>
</dbReference>
<comment type="caution">
    <text evidence="9">The sequence shown here is derived from an EMBL/GenBank/DDBJ whole genome shotgun (WGS) entry which is preliminary data.</text>
</comment>
<dbReference type="InterPro" id="IPR036969">
    <property type="entry name" value="Citrate_synthase_sf"/>
</dbReference>
<evidence type="ECO:0000256" key="5">
    <source>
        <dbReference type="ARBA" id="ARBA00049288"/>
    </source>
</evidence>